<dbReference type="Gene3D" id="2.40.30.170">
    <property type="match status" value="1"/>
</dbReference>
<evidence type="ECO:0000259" key="3">
    <source>
        <dbReference type="Pfam" id="PF25954"/>
    </source>
</evidence>
<dbReference type="InterPro" id="IPR006143">
    <property type="entry name" value="RND_pump_MFP"/>
</dbReference>
<keyword evidence="6" id="KW-1185">Reference proteome</keyword>
<dbReference type="InterPro" id="IPR058792">
    <property type="entry name" value="Beta-barrel_RND_2"/>
</dbReference>
<dbReference type="Gene3D" id="2.40.50.100">
    <property type="match status" value="1"/>
</dbReference>
<dbReference type="Gene3D" id="1.10.287.470">
    <property type="entry name" value="Helix hairpin bin"/>
    <property type="match status" value="1"/>
</dbReference>
<dbReference type="NCBIfam" id="TIGR01730">
    <property type="entry name" value="RND_mfp"/>
    <property type="match status" value="1"/>
</dbReference>
<dbReference type="Pfam" id="PF25954">
    <property type="entry name" value="Beta-barrel_RND_2"/>
    <property type="match status" value="1"/>
</dbReference>
<dbReference type="AlphaFoldDB" id="A0A0S2KD03"/>
<evidence type="ECO:0000259" key="4">
    <source>
        <dbReference type="Pfam" id="PF25967"/>
    </source>
</evidence>
<dbReference type="EMBL" id="CP013189">
    <property type="protein sequence ID" value="ALO46187.1"/>
    <property type="molecule type" value="Genomic_DNA"/>
</dbReference>
<dbReference type="Gene3D" id="2.40.420.20">
    <property type="match status" value="1"/>
</dbReference>
<dbReference type="PATRIC" id="fig|1249552.3.peg.1537"/>
<dbReference type="STRING" id="1249552.PS2015_1531"/>
<dbReference type="GO" id="GO:1990281">
    <property type="term" value="C:efflux pump complex"/>
    <property type="evidence" value="ECO:0007669"/>
    <property type="project" value="TreeGrafter"/>
</dbReference>
<dbReference type="GO" id="GO:0015562">
    <property type="term" value="F:efflux transmembrane transporter activity"/>
    <property type="evidence" value="ECO:0007669"/>
    <property type="project" value="TreeGrafter"/>
</dbReference>
<evidence type="ECO:0000256" key="2">
    <source>
        <dbReference type="SAM" id="SignalP"/>
    </source>
</evidence>
<feature type="chain" id="PRO_5006601637" evidence="2">
    <location>
        <begin position="28"/>
        <end position="362"/>
    </location>
</feature>
<dbReference type="Proteomes" id="UP000065641">
    <property type="component" value="Chromosome"/>
</dbReference>
<comment type="similarity">
    <text evidence="1">Belongs to the membrane fusion protein (MFP) (TC 8.A.1) family.</text>
</comment>
<dbReference type="Pfam" id="PF25967">
    <property type="entry name" value="RND-MFP_C"/>
    <property type="match status" value="1"/>
</dbReference>
<feature type="domain" description="Multidrug resistance protein MdtA-like C-terminal permuted SH3" evidence="4">
    <location>
        <begin position="287"/>
        <end position="346"/>
    </location>
</feature>
<dbReference type="PANTHER" id="PTHR30469">
    <property type="entry name" value="MULTIDRUG RESISTANCE PROTEIN MDTA"/>
    <property type="match status" value="1"/>
</dbReference>
<evidence type="ECO:0000256" key="1">
    <source>
        <dbReference type="ARBA" id="ARBA00009477"/>
    </source>
</evidence>
<dbReference type="RefSeq" id="WP_058021649.1">
    <property type="nucleotide sequence ID" value="NZ_CP013189.1"/>
</dbReference>
<keyword evidence="2" id="KW-0732">Signal</keyword>
<proteinExistence type="inferred from homology"/>
<evidence type="ECO:0000313" key="6">
    <source>
        <dbReference type="Proteomes" id="UP000065641"/>
    </source>
</evidence>
<name>A0A0S2KD03_9GAMM</name>
<sequence precursor="true">MSSIMRNQLCRAGSLLTLLLLVVQLSACQESTAEQQPDEGLRTVRLETVGTGPSEGQRRFVGRVDALRTVDLSFQVGGRILNMPVQQGAIVPAGGLMAELDKADYDRAVREAQVALDLAELDHDRSSQMLERGAIPQASYDRSLADLEMRRLALDAAQRNLGYASIEAPFDALVTRRLVDAFTQVQAGARVVRVQDVTELRVHIAVPETLMSMLQTPERFDVTAEVAAYPGKTFTLSYREHATEADPVTQTYQISFGLPRAEAPQLLPGMTATVTVKSRAGSLPASITVPASALDTEADGSFRVWIYDPATQQVNPRRVLTGALGSQRVLIESGLQPGEQIVTAGAHLLRPQMRVTPYRSER</sequence>
<organism evidence="5 6">
    <name type="scientific">Pseudohongiella spirulinae</name>
    <dbReference type="NCBI Taxonomy" id="1249552"/>
    <lineage>
        <taxon>Bacteria</taxon>
        <taxon>Pseudomonadati</taxon>
        <taxon>Pseudomonadota</taxon>
        <taxon>Gammaproteobacteria</taxon>
        <taxon>Pseudomonadales</taxon>
        <taxon>Pseudohongiellaceae</taxon>
        <taxon>Pseudohongiella</taxon>
    </lineage>
</organism>
<dbReference type="SUPFAM" id="SSF111369">
    <property type="entry name" value="HlyD-like secretion proteins"/>
    <property type="match status" value="1"/>
</dbReference>
<feature type="domain" description="CusB-like beta-barrel" evidence="3">
    <location>
        <begin position="202"/>
        <end position="278"/>
    </location>
</feature>
<evidence type="ECO:0000313" key="5">
    <source>
        <dbReference type="EMBL" id="ALO46187.1"/>
    </source>
</evidence>
<dbReference type="PANTHER" id="PTHR30469:SF20">
    <property type="entry name" value="EFFLUX RND TRANSPORTER PERIPLASMIC ADAPTOR SUBUNIT"/>
    <property type="match status" value="1"/>
</dbReference>
<gene>
    <name evidence="5" type="ORF">PS2015_1531</name>
</gene>
<accession>A0A0S2KD03</accession>
<dbReference type="InterPro" id="IPR058627">
    <property type="entry name" value="MdtA-like_C"/>
</dbReference>
<feature type="signal peptide" evidence="2">
    <location>
        <begin position="1"/>
        <end position="27"/>
    </location>
</feature>
<protein>
    <submittedName>
        <fullName evidence="5">RND transporter</fullName>
    </submittedName>
</protein>
<dbReference type="OrthoDB" id="2110899at2"/>
<reference evidence="5 6" key="1">
    <citation type="submission" date="2015-11" db="EMBL/GenBank/DDBJ databases">
        <authorList>
            <person name="Zhang Y."/>
            <person name="Guo Z."/>
        </authorList>
    </citation>
    <scope>NUCLEOTIDE SEQUENCE [LARGE SCALE GENOMIC DNA]</scope>
    <source>
        <strain evidence="5 6">KCTC 32221</strain>
    </source>
</reference>
<dbReference type="KEGG" id="pspi:PS2015_1531"/>